<keyword evidence="4" id="KW-1185">Reference proteome</keyword>
<dbReference type="Pfam" id="PF18557">
    <property type="entry name" value="NepR"/>
    <property type="match status" value="1"/>
</dbReference>
<sequence>MNDRKDDDDMDAVLNKSSDDAAKRKGKAAANKSLITRNLRLAYGEVAGEAVPDRLLDLLNQLDESEGKKS</sequence>
<evidence type="ECO:0000313" key="4">
    <source>
        <dbReference type="Proteomes" id="UP000092498"/>
    </source>
</evidence>
<protein>
    <recommendedName>
        <fullName evidence="2">Anti-sigma factor NepR domain-containing protein</fullName>
    </recommendedName>
</protein>
<feature type="region of interest" description="Disordered" evidence="1">
    <location>
        <begin position="1"/>
        <end position="29"/>
    </location>
</feature>
<evidence type="ECO:0000259" key="2">
    <source>
        <dbReference type="Pfam" id="PF18557"/>
    </source>
</evidence>
<accession>A0A1B1AGB6</accession>
<dbReference type="STRING" id="1759059.ATE48_06605"/>
<evidence type="ECO:0000256" key="1">
    <source>
        <dbReference type="SAM" id="MobiDB-lite"/>
    </source>
</evidence>
<dbReference type="KEGG" id="cbot:ATE48_06605"/>
<gene>
    <name evidence="3" type="ORF">ATE48_06605</name>
</gene>
<evidence type="ECO:0000313" key="3">
    <source>
        <dbReference type="EMBL" id="ANP45612.1"/>
    </source>
</evidence>
<dbReference type="InterPro" id="IPR041649">
    <property type="entry name" value="NepR"/>
</dbReference>
<feature type="domain" description="Anti-sigma factor NepR" evidence="2">
    <location>
        <begin position="34"/>
        <end position="66"/>
    </location>
</feature>
<organism evidence="3 4">
    <name type="scientific">Candidatus Viadribacter manganicus</name>
    <dbReference type="NCBI Taxonomy" id="1759059"/>
    <lineage>
        <taxon>Bacteria</taxon>
        <taxon>Pseudomonadati</taxon>
        <taxon>Pseudomonadota</taxon>
        <taxon>Alphaproteobacteria</taxon>
        <taxon>Hyphomonadales</taxon>
        <taxon>Hyphomonadaceae</taxon>
        <taxon>Candidatus Viadribacter</taxon>
    </lineage>
</organism>
<proteinExistence type="predicted"/>
<reference evidence="3 4" key="1">
    <citation type="submission" date="2015-11" db="EMBL/GenBank/DDBJ databases">
        <title>Whole-Genome Sequence of Candidatus Oderbacter manganicum from the National Park Lower Oder Valley, Germany.</title>
        <authorList>
            <person name="Braun B."/>
            <person name="Liere K."/>
            <person name="Szewzyk U."/>
        </authorList>
    </citation>
    <scope>NUCLEOTIDE SEQUENCE [LARGE SCALE GENOMIC DNA]</scope>
    <source>
        <strain evidence="3 4">OTSz_A_272</strain>
    </source>
</reference>
<dbReference type="Proteomes" id="UP000092498">
    <property type="component" value="Chromosome"/>
</dbReference>
<name>A0A1B1AGB6_9PROT</name>
<dbReference type="RefSeq" id="WP_066769214.1">
    <property type="nucleotide sequence ID" value="NZ_CP013244.1"/>
</dbReference>
<dbReference type="AlphaFoldDB" id="A0A1B1AGB6"/>
<dbReference type="OrthoDB" id="8454456at2"/>
<dbReference type="InParanoid" id="A0A1B1AGB6"/>
<dbReference type="EMBL" id="CP013244">
    <property type="protein sequence ID" value="ANP45612.1"/>
    <property type="molecule type" value="Genomic_DNA"/>
</dbReference>